<comment type="caution">
    <text evidence="1">The sequence shown here is derived from an EMBL/GenBank/DDBJ whole genome shotgun (WGS) entry which is preliminary data.</text>
</comment>
<sequence>MGKGPRYRDNSQAGEKVCLAVCCIFSQKLLPDPL</sequence>
<evidence type="ECO:0000313" key="1">
    <source>
        <dbReference type="EMBL" id="EDP13429.1"/>
    </source>
</evidence>
<dbReference type="Proteomes" id="UP000005396">
    <property type="component" value="Unassembled WGS sequence"/>
</dbReference>
<dbReference type="AlphaFoldDB" id="A8S282"/>
<proteinExistence type="predicted"/>
<reference evidence="1 2" key="1">
    <citation type="submission" date="2007-08" db="EMBL/GenBank/DDBJ databases">
        <authorList>
            <person name="Fulton L."/>
            <person name="Clifton S."/>
            <person name="Fulton B."/>
            <person name="Xu J."/>
            <person name="Minx P."/>
            <person name="Pepin K.H."/>
            <person name="Johnson M."/>
            <person name="Thiruvilangam P."/>
            <person name="Bhonagiri V."/>
            <person name="Nash W.E."/>
            <person name="Mardis E.R."/>
            <person name="Wilson R.K."/>
        </authorList>
    </citation>
    <scope>NUCLEOTIDE SEQUENCE [LARGE SCALE GENOMIC DNA]</scope>
    <source>
        <strain evidence="2">ATCC BAA-613 / DSM 15670 / CCUG 46953 / JCM 12243 / WAL 16351</strain>
    </source>
</reference>
<dbReference type="HOGENOM" id="CLU_3372980_0_0_9"/>
<accession>A8S282</accession>
<protein>
    <submittedName>
        <fullName evidence="1">Uncharacterized protein</fullName>
    </submittedName>
</protein>
<reference evidence="1 2" key="2">
    <citation type="submission" date="2007-09" db="EMBL/GenBank/DDBJ databases">
        <title>Draft genome sequence of Clostridium bolteae (ATCC BAA-613).</title>
        <authorList>
            <person name="Sudarsanam P."/>
            <person name="Ley R."/>
            <person name="Guruge J."/>
            <person name="Turnbaugh P.J."/>
            <person name="Mahowald M."/>
            <person name="Liep D."/>
            <person name="Gordon J."/>
        </authorList>
    </citation>
    <scope>NUCLEOTIDE SEQUENCE [LARGE SCALE GENOMIC DNA]</scope>
    <source>
        <strain evidence="2">ATCC BAA-613 / DSM 15670 / CCUG 46953 / JCM 12243 / WAL 16351</strain>
    </source>
</reference>
<name>A8S282_ENTBW</name>
<organism evidence="1 2">
    <name type="scientific">Enterocloster bolteae (strain ATCC BAA-613 / DSM 15670 / CCUG 46953 / JCM 12243 / WAL 16351)</name>
    <name type="common">Clostridium bolteae</name>
    <dbReference type="NCBI Taxonomy" id="411902"/>
    <lineage>
        <taxon>Bacteria</taxon>
        <taxon>Bacillati</taxon>
        <taxon>Bacillota</taxon>
        <taxon>Clostridia</taxon>
        <taxon>Lachnospirales</taxon>
        <taxon>Lachnospiraceae</taxon>
        <taxon>Enterocloster</taxon>
    </lineage>
</organism>
<gene>
    <name evidence="1" type="ORF">CLOBOL_05994</name>
</gene>
<evidence type="ECO:0000313" key="2">
    <source>
        <dbReference type="Proteomes" id="UP000005396"/>
    </source>
</evidence>
<dbReference type="EMBL" id="ABCC02000047">
    <property type="protein sequence ID" value="EDP13429.1"/>
    <property type="molecule type" value="Genomic_DNA"/>
</dbReference>
<dbReference type="PaxDb" id="411902-CLOBOL_05994"/>